<comment type="caution">
    <text evidence="1">The sequence shown here is derived from an EMBL/GenBank/DDBJ whole genome shotgun (WGS) entry which is preliminary data.</text>
</comment>
<protein>
    <submittedName>
        <fullName evidence="1">Uncharacterized protein</fullName>
    </submittedName>
</protein>
<accession>A0AAN9FGK8</accession>
<evidence type="ECO:0000313" key="1">
    <source>
        <dbReference type="EMBL" id="KAK7275909.1"/>
    </source>
</evidence>
<evidence type="ECO:0000313" key="2">
    <source>
        <dbReference type="Proteomes" id="UP001372338"/>
    </source>
</evidence>
<dbReference type="AlphaFoldDB" id="A0AAN9FGK8"/>
<dbReference type="Proteomes" id="UP001372338">
    <property type="component" value="Unassembled WGS sequence"/>
</dbReference>
<reference evidence="1 2" key="1">
    <citation type="submission" date="2024-01" db="EMBL/GenBank/DDBJ databases">
        <title>The genomes of 5 underutilized Papilionoideae crops provide insights into root nodulation and disease resistanc.</title>
        <authorList>
            <person name="Yuan L."/>
        </authorList>
    </citation>
    <scope>NUCLEOTIDE SEQUENCE [LARGE SCALE GENOMIC DNA]</scope>
    <source>
        <strain evidence="1">ZHUSHIDOU_FW_LH</strain>
        <tissue evidence="1">Leaf</tissue>
    </source>
</reference>
<gene>
    <name evidence="1" type="ORF">RIF29_17035</name>
</gene>
<sequence>MNVLVTSCGDFQVHHQSNVIGNQEVVPEKENGKRRFQLPDLDFSPIPFFTLHHHHHSHLHLLHFLLTFPSKPSSLFTPLFTQISFLFSFLSCSFISQDINFGEKSIF</sequence>
<name>A0AAN9FGK8_CROPI</name>
<dbReference type="EMBL" id="JAYWIO010000003">
    <property type="protein sequence ID" value="KAK7275909.1"/>
    <property type="molecule type" value="Genomic_DNA"/>
</dbReference>
<keyword evidence="2" id="KW-1185">Reference proteome</keyword>
<proteinExistence type="predicted"/>
<organism evidence="1 2">
    <name type="scientific">Crotalaria pallida</name>
    <name type="common">Smooth rattlebox</name>
    <name type="synonym">Crotalaria striata</name>
    <dbReference type="NCBI Taxonomy" id="3830"/>
    <lineage>
        <taxon>Eukaryota</taxon>
        <taxon>Viridiplantae</taxon>
        <taxon>Streptophyta</taxon>
        <taxon>Embryophyta</taxon>
        <taxon>Tracheophyta</taxon>
        <taxon>Spermatophyta</taxon>
        <taxon>Magnoliopsida</taxon>
        <taxon>eudicotyledons</taxon>
        <taxon>Gunneridae</taxon>
        <taxon>Pentapetalae</taxon>
        <taxon>rosids</taxon>
        <taxon>fabids</taxon>
        <taxon>Fabales</taxon>
        <taxon>Fabaceae</taxon>
        <taxon>Papilionoideae</taxon>
        <taxon>50 kb inversion clade</taxon>
        <taxon>genistoids sensu lato</taxon>
        <taxon>core genistoids</taxon>
        <taxon>Crotalarieae</taxon>
        <taxon>Crotalaria</taxon>
    </lineage>
</organism>